<gene>
    <name evidence="8" type="ORF">KFE25_007661</name>
    <name evidence="7" type="ORF">PLUT1463_LOCUS8427</name>
</gene>
<dbReference type="Gene3D" id="3.50.80.10">
    <property type="entry name" value="D-tyrosyl-tRNA(Tyr) deacylase"/>
    <property type="match status" value="1"/>
</dbReference>
<dbReference type="InterPro" id="IPR003732">
    <property type="entry name" value="Daa-tRNA_deacyls_DTD"/>
</dbReference>
<keyword evidence="5" id="KW-0694">RNA-binding</keyword>
<evidence type="ECO:0000256" key="4">
    <source>
        <dbReference type="ARBA" id="ARBA00048018"/>
    </source>
</evidence>
<accession>A0A7R9YLX6</accession>
<evidence type="ECO:0000256" key="3">
    <source>
        <dbReference type="ARBA" id="ARBA00047676"/>
    </source>
</evidence>
<organism evidence="7">
    <name type="scientific">Diacronema lutheri</name>
    <name type="common">Unicellular marine alga</name>
    <name type="synonym">Monochrysis lutheri</name>
    <dbReference type="NCBI Taxonomy" id="2081491"/>
    <lineage>
        <taxon>Eukaryota</taxon>
        <taxon>Haptista</taxon>
        <taxon>Haptophyta</taxon>
        <taxon>Pavlovophyceae</taxon>
        <taxon>Pavlovales</taxon>
        <taxon>Pavlovaceae</taxon>
        <taxon>Diacronema</taxon>
    </lineage>
</organism>
<dbReference type="InterPro" id="IPR023509">
    <property type="entry name" value="DTD-like_sf"/>
</dbReference>
<evidence type="ECO:0000313" key="8">
    <source>
        <dbReference type="EMBL" id="KAG8469143.1"/>
    </source>
</evidence>
<dbReference type="Pfam" id="PF02580">
    <property type="entry name" value="Tyr_Deacylase"/>
    <property type="match status" value="1"/>
</dbReference>
<name>A0A7R9YLX6_DIALT</name>
<comment type="similarity">
    <text evidence="1 5">Belongs to the DTD family.</text>
</comment>
<dbReference type="AlphaFoldDB" id="A0A7R9YLX6"/>
<keyword evidence="5" id="KW-0963">Cytoplasm</keyword>
<dbReference type="SUPFAM" id="SSF69500">
    <property type="entry name" value="DTD-like"/>
    <property type="match status" value="1"/>
</dbReference>
<evidence type="ECO:0000256" key="6">
    <source>
        <dbReference type="SAM" id="MobiDB-lite"/>
    </source>
</evidence>
<dbReference type="GO" id="GO:0000049">
    <property type="term" value="F:tRNA binding"/>
    <property type="evidence" value="ECO:0007669"/>
    <property type="project" value="UniProtKB-KW"/>
</dbReference>
<dbReference type="EMBL" id="JAGTXO010000003">
    <property type="protein sequence ID" value="KAG8469143.1"/>
    <property type="molecule type" value="Genomic_DNA"/>
</dbReference>
<dbReference type="PANTHER" id="PTHR10472">
    <property type="entry name" value="D-TYROSYL-TRNA TYR DEACYLASE"/>
    <property type="match status" value="1"/>
</dbReference>
<dbReference type="NCBIfam" id="TIGR00256">
    <property type="entry name" value="D-aminoacyl-tRNA deacylase"/>
    <property type="match status" value="1"/>
</dbReference>
<feature type="region of interest" description="Disordered" evidence="6">
    <location>
        <begin position="147"/>
        <end position="176"/>
    </location>
</feature>
<feature type="region of interest" description="Disordered" evidence="6">
    <location>
        <begin position="210"/>
        <end position="230"/>
    </location>
</feature>
<dbReference type="GO" id="GO:0051500">
    <property type="term" value="F:D-tyrosyl-tRNA(Tyr) deacylase activity"/>
    <property type="evidence" value="ECO:0007669"/>
    <property type="project" value="TreeGrafter"/>
</dbReference>
<proteinExistence type="inferred from homology"/>
<evidence type="ECO:0000256" key="5">
    <source>
        <dbReference type="RuleBase" id="RU003470"/>
    </source>
</evidence>
<sequence>MRLVLQRAAWASVSVAGRRVAEAQGRCLVILAGLGPEDDERDIAWCADKALNVKLWPDEEGRDWRKSASDLGVAVLAVSQFTLFARLNGRRPDFSKAMPPDAARSLFADFVHALRAAHARVLPGEFGEHMAVELHNDGPVTIVLDSRENGVTLPPPPKARRVHTAHSADDTHAARGSAVTAPIAADVVRVSIAEAPAGWAGPLMLTIACPPPRPVDRKSDLRAGPASWDL</sequence>
<keyword evidence="5" id="KW-0820">tRNA-binding</keyword>
<dbReference type="Proteomes" id="UP000751190">
    <property type="component" value="Unassembled WGS sequence"/>
</dbReference>
<dbReference type="EMBL" id="HBEB01013083">
    <property type="protein sequence ID" value="CAD8274111.1"/>
    <property type="molecule type" value="Transcribed_RNA"/>
</dbReference>
<protein>
    <recommendedName>
        <fullName evidence="2 5">D-aminoacyl-tRNA deacylase</fullName>
        <ecNumber evidence="2 5">3.1.1.96</ecNumber>
    </recommendedName>
</protein>
<evidence type="ECO:0000313" key="7">
    <source>
        <dbReference type="EMBL" id="CAD8274111.1"/>
    </source>
</evidence>
<keyword evidence="9" id="KW-1185">Reference proteome</keyword>
<reference evidence="7" key="1">
    <citation type="submission" date="2021-01" db="EMBL/GenBank/DDBJ databases">
        <authorList>
            <person name="Corre E."/>
            <person name="Pelletier E."/>
            <person name="Niang G."/>
            <person name="Scheremetjew M."/>
            <person name="Finn R."/>
            <person name="Kale V."/>
            <person name="Holt S."/>
            <person name="Cochrane G."/>
            <person name="Meng A."/>
            <person name="Brown T."/>
            <person name="Cohen L."/>
        </authorList>
    </citation>
    <scope>NUCLEOTIDE SEQUENCE</scope>
    <source>
        <strain evidence="7">RCC1537</strain>
    </source>
</reference>
<dbReference type="EC" id="3.1.1.96" evidence="2 5"/>
<comment type="subcellular location">
    <subcellularLocation>
        <location evidence="5">Cytoplasm</location>
    </subcellularLocation>
</comment>
<evidence type="ECO:0000256" key="1">
    <source>
        <dbReference type="ARBA" id="ARBA00009673"/>
    </source>
</evidence>
<comment type="catalytic activity">
    <reaction evidence="3">
        <text>glycyl-tRNA(Ala) + H2O = tRNA(Ala) + glycine + H(+)</text>
        <dbReference type="Rhea" id="RHEA:53744"/>
        <dbReference type="Rhea" id="RHEA-COMP:9657"/>
        <dbReference type="Rhea" id="RHEA-COMP:13640"/>
        <dbReference type="ChEBI" id="CHEBI:15377"/>
        <dbReference type="ChEBI" id="CHEBI:15378"/>
        <dbReference type="ChEBI" id="CHEBI:57305"/>
        <dbReference type="ChEBI" id="CHEBI:78442"/>
        <dbReference type="ChEBI" id="CHEBI:78522"/>
        <dbReference type="EC" id="3.1.1.96"/>
    </reaction>
</comment>
<evidence type="ECO:0000256" key="2">
    <source>
        <dbReference type="ARBA" id="ARBA00013056"/>
    </source>
</evidence>
<keyword evidence="5" id="KW-0378">Hydrolase</keyword>
<dbReference type="GO" id="GO:0005737">
    <property type="term" value="C:cytoplasm"/>
    <property type="evidence" value="ECO:0007669"/>
    <property type="project" value="UniProtKB-SubCell"/>
</dbReference>
<dbReference type="OrthoDB" id="275783at2759"/>
<dbReference type="PANTHER" id="PTHR10472:SF5">
    <property type="entry name" value="D-AMINOACYL-TRNA DEACYLASE 1"/>
    <property type="match status" value="1"/>
</dbReference>
<reference evidence="8" key="2">
    <citation type="submission" date="2021-05" db="EMBL/GenBank/DDBJ databases">
        <title>The genome of the haptophyte Pavlova lutheri (Diacronema luteri, Pavlovales) - a model for lipid biosynthesis in eukaryotic algae.</title>
        <authorList>
            <person name="Hulatt C.J."/>
            <person name="Posewitz M.C."/>
        </authorList>
    </citation>
    <scope>NUCLEOTIDE SEQUENCE</scope>
    <source>
        <strain evidence="8">NIVA-4/92</strain>
    </source>
</reference>
<evidence type="ECO:0000313" key="9">
    <source>
        <dbReference type="Proteomes" id="UP000751190"/>
    </source>
</evidence>
<dbReference type="FunFam" id="3.50.80.10:FF:000001">
    <property type="entry name" value="D-aminoacyl-tRNA deacylase"/>
    <property type="match status" value="1"/>
</dbReference>
<comment type="catalytic activity">
    <reaction evidence="4">
        <text>a D-aminoacyl-tRNA + H2O = a tRNA + a D-alpha-amino acid + H(+)</text>
        <dbReference type="Rhea" id="RHEA:13953"/>
        <dbReference type="Rhea" id="RHEA-COMP:10123"/>
        <dbReference type="Rhea" id="RHEA-COMP:10124"/>
        <dbReference type="ChEBI" id="CHEBI:15377"/>
        <dbReference type="ChEBI" id="CHEBI:15378"/>
        <dbReference type="ChEBI" id="CHEBI:59871"/>
        <dbReference type="ChEBI" id="CHEBI:78442"/>
        <dbReference type="ChEBI" id="CHEBI:79333"/>
        <dbReference type="EC" id="3.1.1.96"/>
    </reaction>
</comment>